<dbReference type="EMBL" id="BK015060">
    <property type="protein sequence ID" value="DAD89378.1"/>
    <property type="molecule type" value="Genomic_DNA"/>
</dbReference>
<proteinExistence type="predicted"/>
<reference evidence="1" key="1">
    <citation type="journal article" date="2021" name="Proc. Natl. Acad. Sci. U.S.A.">
        <title>A Catalog of Tens of Thousands of Viruses from Human Metagenomes Reveals Hidden Associations with Chronic Diseases.</title>
        <authorList>
            <person name="Tisza M.J."/>
            <person name="Buck C.B."/>
        </authorList>
    </citation>
    <scope>NUCLEOTIDE SEQUENCE</scope>
    <source>
        <strain evidence="1">CtiJY10</strain>
    </source>
</reference>
<accession>A0A8S5N544</accession>
<evidence type="ECO:0000313" key="1">
    <source>
        <dbReference type="EMBL" id="DAD89378.1"/>
    </source>
</evidence>
<sequence length="104" mass="11530">MARVGRYTTPTHIFTVPFDPSTITLLSIVYEQADTILMEKHLEDVTLRDNSISVTLTEEETALFKAVYPVKIQLRVGIGSSRLNSGIISCSVEDVLKEGELDDS</sequence>
<protein>
    <submittedName>
        <fullName evidence="1">Uncharacterized protein</fullName>
    </submittedName>
</protein>
<organism evidence="1">
    <name type="scientific">Podoviridae sp. ctiJY10</name>
    <dbReference type="NCBI Taxonomy" id="2826572"/>
    <lineage>
        <taxon>Viruses</taxon>
        <taxon>Duplodnaviria</taxon>
        <taxon>Heunggongvirae</taxon>
        <taxon>Uroviricota</taxon>
        <taxon>Caudoviricetes</taxon>
    </lineage>
</organism>
<name>A0A8S5N544_9CAUD</name>